<organism evidence="1">
    <name type="scientific">Manihot esculenta</name>
    <name type="common">Cassava</name>
    <name type="synonym">Jatropha manihot</name>
    <dbReference type="NCBI Taxonomy" id="3983"/>
    <lineage>
        <taxon>Eukaryota</taxon>
        <taxon>Viridiplantae</taxon>
        <taxon>Streptophyta</taxon>
        <taxon>Embryophyta</taxon>
        <taxon>Tracheophyta</taxon>
        <taxon>Spermatophyta</taxon>
        <taxon>Magnoliopsida</taxon>
        <taxon>eudicotyledons</taxon>
        <taxon>Gunneridae</taxon>
        <taxon>Pentapetalae</taxon>
        <taxon>rosids</taxon>
        <taxon>fabids</taxon>
        <taxon>Malpighiales</taxon>
        <taxon>Euphorbiaceae</taxon>
        <taxon>Crotonoideae</taxon>
        <taxon>Manihoteae</taxon>
        <taxon>Manihot</taxon>
    </lineage>
</organism>
<name>A0A2C9W4V0_MANES</name>
<dbReference type="AlphaFoldDB" id="A0A2C9W4V0"/>
<dbReference type="EMBL" id="CM004389">
    <property type="protein sequence ID" value="OAY54180.1"/>
    <property type="molecule type" value="Genomic_DNA"/>
</dbReference>
<reference evidence="1" key="1">
    <citation type="submission" date="2016-02" db="EMBL/GenBank/DDBJ databases">
        <title>WGS assembly of Manihot esculenta.</title>
        <authorList>
            <person name="Bredeson J.V."/>
            <person name="Prochnik S.E."/>
            <person name="Lyons J.B."/>
            <person name="Schmutz J."/>
            <person name="Grimwood J."/>
            <person name="Vrebalov J."/>
            <person name="Bart R.S."/>
            <person name="Amuge T."/>
            <person name="Ferguson M.E."/>
            <person name="Green R."/>
            <person name="Putnam N."/>
            <person name="Stites J."/>
            <person name="Rounsley S."/>
            <person name="Rokhsar D.S."/>
        </authorList>
    </citation>
    <scope>NUCLEOTIDE SEQUENCE [LARGE SCALE GENOMIC DNA]</scope>
    <source>
        <tissue evidence="1">Leaf</tissue>
    </source>
</reference>
<proteinExistence type="predicted"/>
<protein>
    <submittedName>
        <fullName evidence="1">Uncharacterized protein</fullName>
    </submittedName>
</protein>
<gene>
    <name evidence="1" type="ORF">MANES_03G054800</name>
</gene>
<evidence type="ECO:0000313" key="1">
    <source>
        <dbReference type="EMBL" id="OAY54180.1"/>
    </source>
</evidence>
<accession>A0A2C9W4V0</accession>
<sequence length="66" mass="7389">MAHKNKVRACATLVMPRKFVCMTANANISSLQQLFPGHKHTSFELMFVVTETSVPAEFDYVLAKSD</sequence>